<comment type="caution">
    <text evidence="2">The sequence shown here is derived from an EMBL/GenBank/DDBJ whole genome shotgun (WGS) entry which is preliminary data.</text>
</comment>
<evidence type="ECO:0000313" key="2">
    <source>
        <dbReference type="EMBL" id="RKN75946.1"/>
    </source>
</evidence>
<name>A0A3B0BWV7_9FLAO</name>
<dbReference type="Proteomes" id="UP000276603">
    <property type="component" value="Unassembled WGS sequence"/>
</dbReference>
<proteinExistence type="predicted"/>
<dbReference type="AlphaFoldDB" id="A0A3B0BWV7"/>
<evidence type="ECO:0000313" key="3">
    <source>
        <dbReference type="Proteomes" id="UP000276603"/>
    </source>
</evidence>
<keyword evidence="1" id="KW-0472">Membrane</keyword>
<keyword evidence="1" id="KW-0812">Transmembrane</keyword>
<dbReference type="EMBL" id="RBCJ01000007">
    <property type="protein sequence ID" value="RKN75946.1"/>
    <property type="molecule type" value="Genomic_DNA"/>
</dbReference>
<sequence length="207" mass="24548">MFNESTQWDKYIEKPRLVFYGIGLLLMHGSYSALVDTSQSQLTSLLYPLNWFIFLSGIMLSQITWTKKFRNVFIPKIQEKLKKKNNFSLSATNDQLKELYRGLVNYDMILTEKTDKDDFIKVFKEDWYSHQSKIHFKLDAPSCREFYELLKVTFPKNTMSVIDFFKRSDTIHREDGKPYKYSTVKDAKSRTPISKKSEELKTIFSRL</sequence>
<accession>A0A3B0BWV7</accession>
<organism evidence="2 3">
    <name type="scientific">Ulvibacterium marinum</name>
    <dbReference type="NCBI Taxonomy" id="2419782"/>
    <lineage>
        <taxon>Bacteria</taxon>
        <taxon>Pseudomonadati</taxon>
        <taxon>Bacteroidota</taxon>
        <taxon>Flavobacteriia</taxon>
        <taxon>Flavobacteriales</taxon>
        <taxon>Flavobacteriaceae</taxon>
        <taxon>Ulvibacterium</taxon>
    </lineage>
</organism>
<keyword evidence="1" id="KW-1133">Transmembrane helix</keyword>
<protein>
    <submittedName>
        <fullName evidence="2">Uncharacterized protein</fullName>
    </submittedName>
</protein>
<gene>
    <name evidence="2" type="ORF">D7Z94_25120</name>
</gene>
<feature type="transmembrane region" description="Helical" evidence="1">
    <location>
        <begin position="46"/>
        <end position="66"/>
    </location>
</feature>
<feature type="transmembrane region" description="Helical" evidence="1">
    <location>
        <begin position="17"/>
        <end position="34"/>
    </location>
</feature>
<keyword evidence="3" id="KW-1185">Reference proteome</keyword>
<reference evidence="2 3" key="1">
    <citation type="submission" date="2018-10" db="EMBL/GenBank/DDBJ databases">
        <title>Ulvibacterium marinum gen. nov., sp. nov., a novel marine bacterium of the family Flavobacteriaceae, isolated from a culture of the green alga Ulva prolifera.</title>
        <authorList>
            <person name="Zhang Z."/>
        </authorList>
    </citation>
    <scope>NUCLEOTIDE SEQUENCE [LARGE SCALE GENOMIC DNA]</scope>
    <source>
        <strain evidence="2 3">CCMM003</strain>
    </source>
</reference>
<evidence type="ECO:0000256" key="1">
    <source>
        <dbReference type="SAM" id="Phobius"/>
    </source>
</evidence>